<accession>A0A212F7D2</accession>
<evidence type="ECO:0000256" key="1">
    <source>
        <dbReference type="SAM" id="MobiDB-lite"/>
    </source>
</evidence>
<feature type="compositionally biased region" description="Polar residues" evidence="1">
    <location>
        <begin position="114"/>
        <end position="133"/>
    </location>
</feature>
<sequence>MQAQCKACGGAHETAACKFNRYVCRVSLAYPVNARMCPNLMEQHFLAAAGAGDDANNCQDSDVSEEVRRRTRWSLSSGTGSNVPSKRSAVSATIAGGDEEAVVRGCAVVDESTTDSSIPVVSGTKQSCSPATVNSNNSSESSNARTPQSQQLQLRPKRTQRPVLRYGFEPD</sequence>
<dbReference type="Proteomes" id="UP000007151">
    <property type="component" value="Unassembled WGS sequence"/>
</dbReference>
<reference evidence="2 3" key="1">
    <citation type="journal article" date="2011" name="Cell">
        <title>The monarch butterfly genome yields insights into long-distance migration.</title>
        <authorList>
            <person name="Zhan S."/>
            <person name="Merlin C."/>
            <person name="Boore J.L."/>
            <person name="Reppert S.M."/>
        </authorList>
    </citation>
    <scope>NUCLEOTIDE SEQUENCE [LARGE SCALE GENOMIC DNA]</scope>
    <source>
        <strain evidence="2">F-2</strain>
    </source>
</reference>
<organism evidence="2 3">
    <name type="scientific">Danaus plexippus plexippus</name>
    <dbReference type="NCBI Taxonomy" id="278856"/>
    <lineage>
        <taxon>Eukaryota</taxon>
        <taxon>Metazoa</taxon>
        <taxon>Ecdysozoa</taxon>
        <taxon>Arthropoda</taxon>
        <taxon>Hexapoda</taxon>
        <taxon>Insecta</taxon>
        <taxon>Pterygota</taxon>
        <taxon>Neoptera</taxon>
        <taxon>Endopterygota</taxon>
        <taxon>Lepidoptera</taxon>
        <taxon>Glossata</taxon>
        <taxon>Ditrysia</taxon>
        <taxon>Papilionoidea</taxon>
        <taxon>Nymphalidae</taxon>
        <taxon>Danainae</taxon>
        <taxon>Danaini</taxon>
        <taxon>Danaina</taxon>
        <taxon>Danaus</taxon>
        <taxon>Danaus</taxon>
    </lineage>
</organism>
<dbReference type="KEGG" id="dpl:KGM_211601"/>
<evidence type="ECO:0000313" key="3">
    <source>
        <dbReference type="Proteomes" id="UP000007151"/>
    </source>
</evidence>
<feature type="compositionally biased region" description="Low complexity" evidence="1">
    <location>
        <begin position="134"/>
        <end position="143"/>
    </location>
</feature>
<name>A0A212F7D2_DANPL</name>
<feature type="compositionally biased region" description="Polar residues" evidence="1">
    <location>
        <begin position="144"/>
        <end position="153"/>
    </location>
</feature>
<evidence type="ECO:0000313" key="2">
    <source>
        <dbReference type="EMBL" id="OWR49609.1"/>
    </source>
</evidence>
<dbReference type="AlphaFoldDB" id="A0A212F7D2"/>
<dbReference type="EMBL" id="AGBW02009898">
    <property type="protein sequence ID" value="OWR49609.1"/>
    <property type="molecule type" value="Genomic_DNA"/>
</dbReference>
<comment type="caution">
    <text evidence="2">The sequence shown here is derived from an EMBL/GenBank/DDBJ whole genome shotgun (WGS) entry which is preliminary data.</text>
</comment>
<gene>
    <name evidence="2" type="ORF">KGM_211601</name>
</gene>
<protein>
    <submittedName>
        <fullName evidence="2">Uncharacterized protein</fullName>
    </submittedName>
</protein>
<dbReference type="InParanoid" id="A0A212F7D2"/>
<feature type="region of interest" description="Disordered" evidence="1">
    <location>
        <begin position="114"/>
        <end position="171"/>
    </location>
</feature>
<keyword evidence="3" id="KW-1185">Reference proteome</keyword>
<proteinExistence type="predicted"/>